<gene>
    <name evidence="2" type="ORF">GCM10007874_03010</name>
</gene>
<dbReference type="SUPFAM" id="SSF47413">
    <property type="entry name" value="lambda repressor-like DNA-binding domains"/>
    <property type="match status" value="1"/>
</dbReference>
<dbReference type="SMART" id="SM00530">
    <property type="entry name" value="HTH_XRE"/>
    <property type="match status" value="1"/>
</dbReference>
<dbReference type="RefSeq" id="WP_284310112.1">
    <property type="nucleotide sequence ID" value="NZ_BSPC01000005.1"/>
</dbReference>
<dbReference type="Pfam" id="PF01381">
    <property type="entry name" value="HTH_3"/>
    <property type="match status" value="1"/>
</dbReference>
<proteinExistence type="predicted"/>
<comment type="caution">
    <text evidence="2">The sequence shown here is derived from an EMBL/GenBank/DDBJ whole genome shotgun (WGS) entry which is preliminary data.</text>
</comment>
<dbReference type="InterPro" id="IPR010982">
    <property type="entry name" value="Lambda_DNA-bd_dom_sf"/>
</dbReference>
<dbReference type="Proteomes" id="UP001156882">
    <property type="component" value="Unassembled WGS sequence"/>
</dbReference>
<name>A0ABQ6CG52_9HYPH</name>
<dbReference type="InterPro" id="IPR001387">
    <property type="entry name" value="Cro/C1-type_HTH"/>
</dbReference>
<feature type="domain" description="HTH cro/C1-type" evidence="1">
    <location>
        <begin position="17"/>
        <end position="71"/>
    </location>
</feature>
<sequence>MQKSLFTAEQQILQSMLREARRAAGKTQAELADALGRPQSFVAKYEVGERRLDVVELIVVLRALELASPQFIADLEKQFRRQDEQA</sequence>
<protein>
    <submittedName>
        <fullName evidence="2">Transcriptional regulator</fullName>
    </submittedName>
</protein>
<organism evidence="2 3">
    <name type="scientific">Labrys miyagiensis</name>
    <dbReference type="NCBI Taxonomy" id="346912"/>
    <lineage>
        <taxon>Bacteria</taxon>
        <taxon>Pseudomonadati</taxon>
        <taxon>Pseudomonadota</taxon>
        <taxon>Alphaproteobacteria</taxon>
        <taxon>Hyphomicrobiales</taxon>
        <taxon>Xanthobacteraceae</taxon>
        <taxon>Labrys</taxon>
    </lineage>
</organism>
<dbReference type="PROSITE" id="PS50943">
    <property type="entry name" value="HTH_CROC1"/>
    <property type="match status" value="1"/>
</dbReference>
<evidence type="ECO:0000313" key="3">
    <source>
        <dbReference type="Proteomes" id="UP001156882"/>
    </source>
</evidence>
<dbReference type="CDD" id="cd00093">
    <property type="entry name" value="HTH_XRE"/>
    <property type="match status" value="1"/>
</dbReference>
<dbReference type="EMBL" id="BSPC01000005">
    <property type="protein sequence ID" value="GLS17286.1"/>
    <property type="molecule type" value="Genomic_DNA"/>
</dbReference>
<reference evidence="3" key="1">
    <citation type="journal article" date="2019" name="Int. J. Syst. Evol. Microbiol.">
        <title>The Global Catalogue of Microorganisms (GCM) 10K type strain sequencing project: providing services to taxonomists for standard genome sequencing and annotation.</title>
        <authorList>
            <consortium name="The Broad Institute Genomics Platform"/>
            <consortium name="The Broad Institute Genome Sequencing Center for Infectious Disease"/>
            <person name="Wu L."/>
            <person name="Ma J."/>
        </authorList>
    </citation>
    <scope>NUCLEOTIDE SEQUENCE [LARGE SCALE GENOMIC DNA]</scope>
    <source>
        <strain evidence="3">NBRC 101365</strain>
    </source>
</reference>
<keyword evidence="3" id="KW-1185">Reference proteome</keyword>
<dbReference type="Gene3D" id="1.10.260.40">
    <property type="entry name" value="lambda repressor-like DNA-binding domains"/>
    <property type="match status" value="1"/>
</dbReference>
<accession>A0ABQ6CG52</accession>
<evidence type="ECO:0000313" key="2">
    <source>
        <dbReference type="EMBL" id="GLS17286.1"/>
    </source>
</evidence>
<evidence type="ECO:0000259" key="1">
    <source>
        <dbReference type="PROSITE" id="PS50943"/>
    </source>
</evidence>